<evidence type="ECO:0000313" key="3">
    <source>
        <dbReference type="Proteomes" id="UP001153269"/>
    </source>
</evidence>
<feature type="region of interest" description="Disordered" evidence="1">
    <location>
        <begin position="1"/>
        <end position="20"/>
    </location>
</feature>
<evidence type="ECO:0000313" key="2">
    <source>
        <dbReference type="EMBL" id="CAB1447419.1"/>
    </source>
</evidence>
<evidence type="ECO:0000256" key="1">
    <source>
        <dbReference type="SAM" id="MobiDB-lite"/>
    </source>
</evidence>
<keyword evidence="3" id="KW-1185">Reference proteome</keyword>
<dbReference type="EMBL" id="CADEAL010003946">
    <property type="protein sequence ID" value="CAB1447419.1"/>
    <property type="molecule type" value="Genomic_DNA"/>
</dbReference>
<proteinExistence type="predicted"/>
<organism evidence="2 3">
    <name type="scientific">Pleuronectes platessa</name>
    <name type="common">European plaice</name>
    <dbReference type="NCBI Taxonomy" id="8262"/>
    <lineage>
        <taxon>Eukaryota</taxon>
        <taxon>Metazoa</taxon>
        <taxon>Chordata</taxon>
        <taxon>Craniata</taxon>
        <taxon>Vertebrata</taxon>
        <taxon>Euteleostomi</taxon>
        <taxon>Actinopterygii</taxon>
        <taxon>Neopterygii</taxon>
        <taxon>Teleostei</taxon>
        <taxon>Neoteleostei</taxon>
        <taxon>Acanthomorphata</taxon>
        <taxon>Carangaria</taxon>
        <taxon>Pleuronectiformes</taxon>
        <taxon>Pleuronectoidei</taxon>
        <taxon>Pleuronectidae</taxon>
        <taxon>Pleuronectes</taxon>
    </lineage>
</organism>
<protein>
    <submittedName>
        <fullName evidence="2">Uncharacterized protein</fullName>
    </submittedName>
</protein>
<comment type="caution">
    <text evidence="2">The sequence shown here is derived from an EMBL/GenBank/DDBJ whole genome shotgun (WGS) entry which is preliminary data.</text>
</comment>
<gene>
    <name evidence="2" type="ORF">PLEPLA_LOCUS35111</name>
</gene>
<dbReference type="Proteomes" id="UP001153269">
    <property type="component" value="Unassembled WGS sequence"/>
</dbReference>
<reference evidence="2" key="1">
    <citation type="submission" date="2020-03" db="EMBL/GenBank/DDBJ databases">
        <authorList>
            <person name="Weist P."/>
        </authorList>
    </citation>
    <scope>NUCLEOTIDE SEQUENCE</scope>
</reference>
<accession>A0A9N7Z2H8</accession>
<name>A0A9N7Z2H8_PLEPL</name>
<dbReference type="AlphaFoldDB" id="A0A9N7Z2H8"/>
<feature type="compositionally biased region" description="Basic and acidic residues" evidence="1">
    <location>
        <begin position="9"/>
        <end position="20"/>
    </location>
</feature>
<sequence length="105" mass="11301">MGEQLQGVFDKRASREDDSGVNRLWKGPLLDVPPQWLPSVLRLSCADGPPLVRPMQALEAGCTAEVGREHGGVQAQRGRAEGSLMSTCILRGPHYTDASGEAFRG</sequence>